<dbReference type="Pfam" id="PF02237">
    <property type="entry name" value="BPL_C"/>
    <property type="match status" value="1"/>
</dbReference>
<evidence type="ECO:0000259" key="8">
    <source>
        <dbReference type="PROSITE" id="PS51733"/>
    </source>
</evidence>
<dbReference type="InterPro" id="IPR004408">
    <property type="entry name" value="Biotin_CoA_COase_ligase"/>
</dbReference>
<comment type="catalytic activity">
    <reaction evidence="6">
        <text>biotin + L-lysyl-[protein] + ATP = N(6)-biotinyl-L-lysyl-[protein] + AMP + diphosphate + H(+)</text>
        <dbReference type="Rhea" id="RHEA:11756"/>
        <dbReference type="Rhea" id="RHEA-COMP:9752"/>
        <dbReference type="Rhea" id="RHEA-COMP:10505"/>
        <dbReference type="ChEBI" id="CHEBI:15378"/>
        <dbReference type="ChEBI" id="CHEBI:29969"/>
        <dbReference type="ChEBI" id="CHEBI:30616"/>
        <dbReference type="ChEBI" id="CHEBI:33019"/>
        <dbReference type="ChEBI" id="CHEBI:57586"/>
        <dbReference type="ChEBI" id="CHEBI:83144"/>
        <dbReference type="ChEBI" id="CHEBI:456215"/>
        <dbReference type="EC" id="6.3.4.15"/>
    </reaction>
</comment>
<dbReference type="Gene3D" id="2.30.30.100">
    <property type="match status" value="1"/>
</dbReference>
<proteinExistence type="predicted"/>
<sequence>MIEHLAETDSTNRLLADRAAEGVPEGSWVRADRQTGGKGRQGRRWESPPGNLYASTLVRLRDGDPPAPTLALVAGIAMWEAVALSLPDHESLRIKWPNDLLLDRAKLAGILLERHNDAVIVGIGGNLMQAPAIEGRATAALADLGPAPEATTFCETLADTFARELATWRDAGLAETRRRWLARALAPGSPLGYHGEDGRRHDGLFETLDESGALVLRLADGSRMTVTAGDVDLLTEG</sequence>
<name>A0A5C6U8U0_9SPHN</name>
<feature type="domain" description="BPL/LPL catalytic" evidence="8">
    <location>
        <begin position="1"/>
        <end position="169"/>
    </location>
</feature>
<evidence type="ECO:0000256" key="1">
    <source>
        <dbReference type="ARBA" id="ARBA00022598"/>
    </source>
</evidence>
<comment type="caution">
    <text evidence="9">The sequence shown here is derived from an EMBL/GenBank/DDBJ whole genome shotgun (WGS) entry which is preliminary data.</text>
</comment>
<dbReference type="RefSeq" id="WP_147123158.1">
    <property type="nucleotide sequence ID" value="NZ_VOPY01000002.1"/>
</dbReference>
<dbReference type="CDD" id="cd16442">
    <property type="entry name" value="BPL"/>
    <property type="match status" value="1"/>
</dbReference>
<accession>A0A5C6U8U0</accession>
<dbReference type="OrthoDB" id="9807064at2"/>
<dbReference type="InterPro" id="IPR003142">
    <property type="entry name" value="BPL_C"/>
</dbReference>
<dbReference type="NCBIfam" id="TIGR00121">
    <property type="entry name" value="birA_ligase"/>
    <property type="match status" value="1"/>
</dbReference>
<evidence type="ECO:0000256" key="7">
    <source>
        <dbReference type="SAM" id="MobiDB-lite"/>
    </source>
</evidence>
<keyword evidence="4" id="KW-0092">Biotin</keyword>
<dbReference type="PANTHER" id="PTHR12835">
    <property type="entry name" value="BIOTIN PROTEIN LIGASE"/>
    <property type="match status" value="1"/>
</dbReference>
<dbReference type="GO" id="GO:0005524">
    <property type="term" value="F:ATP binding"/>
    <property type="evidence" value="ECO:0007669"/>
    <property type="project" value="UniProtKB-KW"/>
</dbReference>
<feature type="region of interest" description="Disordered" evidence="7">
    <location>
        <begin position="25"/>
        <end position="48"/>
    </location>
</feature>
<dbReference type="InterPro" id="IPR004143">
    <property type="entry name" value="BPL_LPL_catalytic"/>
</dbReference>
<evidence type="ECO:0000256" key="6">
    <source>
        <dbReference type="ARBA" id="ARBA00047846"/>
    </source>
</evidence>
<evidence type="ECO:0000313" key="9">
    <source>
        <dbReference type="EMBL" id="TXC69204.1"/>
    </source>
</evidence>
<dbReference type="SUPFAM" id="SSF55681">
    <property type="entry name" value="Class II aaRS and biotin synthetases"/>
    <property type="match status" value="1"/>
</dbReference>
<dbReference type="SUPFAM" id="SSF50037">
    <property type="entry name" value="C-terminal domain of transcriptional repressors"/>
    <property type="match status" value="1"/>
</dbReference>
<dbReference type="Pfam" id="PF03099">
    <property type="entry name" value="BPL_LplA_LipB"/>
    <property type="match status" value="1"/>
</dbReference>
<dbReference type="EC" id="6.3.4.15" evidence="5"/>
<evidence type="ECO:0000256" key="4">
    <source>
        <dbReference type="ARBA" id="ARBA00023267"/>
    </source>
</evidence>
<keyword evidence="3" id="KW-0067">ATP-binding</keyword>
<protein>
    <recommendedName>
        <fullName evidence="5">biotin--[biotin carboxyl-carrier protein] ligase</fullName>
        <ecNumber evidence="5">6.3.4.15</ecNumber>
    </recommendedName>
</protein>
<dbReference type="InterPro" id="IPR045864">
    <property type="entry name" value="aa-tRNA-synth_II/BPL/LPL"/>
</dbReference>
<dbReference type="Gene3D" id="3.30.930.10">
    <property type="entry name" value="Bira Bifunctional Protein, Domain 2"/>
    <property type="match status" value="1"/>
</dbReference>
<dbReference type="InterPro" id="IPR008988">
    <property type="entry name" value="Transcriptional_repressor_C"/>
</dbReference>
<dbReference type="EMBL" id="VOPY01000002">
    <property type="protein sequence ID" value="TXC69204.1"/>
    <property type="molecule type" value="Genomic_DNA"/>
</dbReference>
<organism evidence="9 10">
    <name type="scientific">Flavisphingopyxis soli</name>
    <dbReference type="NCBI Taxonomy" id="2601267"/>
    <lineage>
        <taxon>Bacteria</taxon>
        <taxon>Pseudomonadati</taxon>
        <taxon>Pseudomonadota</taxon>
        <taxon>Alphaproteobacteria</taxon>
        <taxon>Sphingomonadales</taxon>
        <taxon>Sphingopyxidaceae</taxon>
        <taxon>Flavisphingopyxis</taxon>
    </lineage>
</organism>
<evidence type="ECO:0000256" key="3">
    <source>
        <dbReference type="ARBA" id="ARBA00022840"/>
    </source>
</evidence>
<dbReference type="PANTHER" id="PTHR12835:SF5">
    <property type="entry name" value="BIOTIN--PROTEIN LIGASE"/>
    <property type="match status" value="1"/>
</dbReference>
<evidence type="ECO:0000256" key="5">
    <source>
        <dbReference type="ARBA" id="ARBA00024227"/>
    </source>
</evidence>
<dbReference type="Proteomes" id="UP000321129">
    <property type="component" value="Unassembled WGS sequence"/>
</dbReference>
<keyword evidence="2" id="KW-0547">Nucleotide-binding</keyword>
<gene>
    <name evidence="9" type="ORF">FSZ31_09815</name>
</gene>
<evidence type="ECO:0000313" key="10">
    <source>
        <dbReference type="Proteomes" id="UP000321129"/>
    </source>
</evidence>
<dbReference type="AlphaFoldDB" id="A0A5C6U8U0"/>
<evidence type="ECO:0000256" key="2">
    <source>
        <dbReference type="ARBA" id="ARBA00022741"/>
    </source>
</evidence>
<dbReference type="GO" id="GO:0004077">
    <property type="term" value="F:biotin--[biotin carboxyl-carrier protein] ligase activity"/>
    <property type="evidence" value="ECO:0007669"/>
    <property type="project" value="UniProtKB-EC"/>
</dbReference>
<dbReference type="PROSITE" id="PS51733">
    <property type="entry name" value="BPL_LPL_CATALYTIC"/>
    <property type="match status" value="1"/>
</dbReference>
<keyword evidence="10" id="KW-1185">Reference proteome</keyword>
<reference evidence="9 10" key="1">
    <citation type="submission" date="2019-08" db="EMBL/GenBank/DDBJ databases">
        <title>Sphingorhabdus soil sp. nov., isolated from arctic soil.</title>
        <authorList>
            <person name="Liu Y."/>
        </authorList>
    </citation>
    <scope>NUCLEOTIDE SEQUENCE [LARGE SCALE GENOMIC DNA]</scope>
    <source>
        <strain evidence="9 10">D-2Q-5-6</strain>
    </source>
</reference>
<dbReference type="GO" id="GO:0005737">
    <property type="term" value="C:cytoplasm"/>
    <property type="evidence" value="ECO:0007669"/>
    <property type="project" value="TreeGrafter"/>
</dbReference>
<keyword evidence="1 9" id="KW-0436">Ligase</keyword>